<accession>A0A2S6N832</accession>
<dbReference type="GO" id="GO:0006826">
    <property type="term" value="P:iron ion transport"/>
    <property type="evidence" value="ECO:0007669"/>
    <property type="project" value="UniProtKB-KW"/>
</dbReference>
<dbReference type="CDD" id="cd01347">
    <property type="entry name" value="ligand_gated_channel"/>
    <property type="match status" value="1"/>
</dbReference>
<dbReference type="Gene3D" id="2.40.170.20">
    <property type="entry name" value="TonB-dependent receptor, beta-barrel domain"/>
    <property type="match status" value="1"/>
</dbReference>
<comment type="subcellular location">
    <subcellularLocation>
        <location evidence="1 11">Cell outer membrane</location>
        <topology evidence="1 11">Multi-pass membrane protein</topology>
    </subcellularLocation>
</comment>
<feature type="compositionally biased region" description="Low complexity" evidence="13">
    <location>
        <begin position="38"/>
        <end position="56"/>
    </location>
</feature>
<feature type="domain" description="TonB-dependent receptor plug" evidence="15">
    <location>
        <begin position="88"/>
        <end position="195"/>
    </location>
</feature>
<dbReference type="InterPro" id="IPR012910">
    <property type="entry name" value="Plug_dom"/>
</dbReference>
<dbReference type="PROSITE" id="PS52016">
    <property type="entry name" value="TONB_DEPENDENT_REC_3"/>
    <property type="match status" value="1"/>
</dbReference>
<sequence length="782" mass="83868">MIVAATSAAWSQDKVESPQEPQANAQAKKPKHARAKTAPRQAQAATQAQAAPQAQPTQPPVAPAQFQAESIHVEDVVITATLLPEKSQKVPVAVTVVDGAQAAQANLNNINDISQLVPSLNFRDGASNKDQGLFIRGVGTVTTSPGAEPSVSTVVDGVVLARPGQATLDLFDVDRIEVLKGPQGTLFGKNSSAGVVNVTTAQPTPEFHAYGDVSYYTGKEVRLKTGVSGAIVPGVVNGLLSVVATSYDGNVTNLYNDDKVNGSTHDGARAKFEITPEADLRVLITLDYLHSRETNPTGVITSTNVAYPGGVITPNPNFAKQISPVVASSGNRFINTNTFTYADDDNGGASIQVDKKLGDHTLTSITAYRFWNNEQRQDFDRTSTPSAKQTVDHGKLAFNQVSQELRLASARGQFWEYVAGLYFLHDDDKETYQRTDTLGAVTNTGVAPYGVSNNNIAAFNENTLNLAPTFRAIAGWRLIGDDLSYYHSRQSTAADTGIAASSPYSTGHVFKTGYAARAGFEYDATSWATTYATYSRGYKGPAYNVFFNMVPATQGQVLAAETSNSFELGLKSKLFDNRVLLNLAAFHTVFDNFQANFPNLIGGAVVTNLVNAGTVTSQGVEADFNAAVTDELSLKGAAAFTDAAITSTNVVGRNWPIKGGALPFTPKWKANLRADYTVPWLDQYALDFGTAVRWQSKVQYDLGESPDTIQKAYGIWDADVTLSNASAGLKFTVLVKNILNTSYASYLQSSGATAAPGTAAYVYRWVPRDDGRYFGISIRKEL</sequence>
<keyword evidence="7" id="KW-0406">Ion transport</keyword>
<evidence type="ECO:0008006" key="18">
    <source>
        <dbReference type="Google" id="ProtNLM"/>
    </source>
</evidence>
<evidence type="ECO:0000256" key="3">
    <source>
        <dbReference type="ARBA" id="ARBA00022452"/>
    </source>
</evidence>
<evidence type="ECO:0000256" key="10">
    <source>
        <dbReference type="ARBA" id="ARBA00023237"/>
    </source>
</evidence>
<dbReference type="Pfam" id="PF07715">
    <property type="entry name" value="Plug"/>
    <property type="match status" value="1"/>
</dbReference>
<evidence type="ECO:0000259" key="15">
    <source>
        <dbReference type="Pfam" id="PF07715"/>
    </source>
</evidence>
<evidence type="ECO:0000256" key="5">
    <source>
        <dbReference type="ARBA" id="ARBA00022692"/>
    </source>
</evidence>
<evidence type="ECO:0000256" key="13">
    <source>
        <dbReference type="SAM" id="MobiDB-lite"/>
    </source>
</evidence>
<dbReference type="SUPFAM" id="SSF56935">
    <property type="entry name" value="Porins"/>
    <property type="match status" value="1"/>
</dbReference>
<comment type="similarity">
    <text evidence="11 12">Belongs to the TonB-dependent receptor family.</text>
</comment>
<keyword evidence="4" id="KW-0410">Iron transport</keyword>
<dbReference type="AlphaFoldDB" id="A0A2S6N832"/>
<organism evidence="16 17">
    <name type="scientific">Rhodoblastus sphagnicola</name>
    <dbReference type="NCBI Taxonomy" id="333368"/>
    <lineage>
        <taxon>Bacteria</taxon>
        <taxon>Pseudomonadati</taxon>
        <taxon>Pseudomonadota</taxon>
        <taxon>Alphaproteobacteria</taxon>
        <taxon>Hyphomicrobiales</taxon>
        <taxon>Rhodoblastaceae</taxon>
        <taxon>Rhodoblastus</taxon>
    </lineage>
</organism>
<keyword evidence="2 11" id="KW-0813">Transport</keyword>
<evidence type="ECO:0000256" key="12">
    <source>
        <dbReference type="RuleBase" id="RU003357"/>
    </source>
</evidence>
<comment type="caution">
    <text evidence="16">The sequence shown here is derived from an EMBL/GenBank/DDBJ whole genome shotgun (WGS) entry which is preliminary data.</text>
</comment>
<keyword evidence="10 11" id="KW-0998">Cell outer membrane</keyword>
<keyword evidence="5 11" id="KW-0812">Transmembrane</keyword>
<keyword evidence="17" id="KW-1185">Reference proteome</keyword>
<keyword evidence="8 12" id="KW-0798">TonB box</keyword>
<keyword evidence="3 11" id="KW-1134">Transmembrane beta strand</keyword>
<dbReference type="PANTHER" id="PTHR32552">
    <property type="entry name" value="FERRICHROME IRON RECEPTOR-RELATED"/>
    <property type="match status" value="1"/>
</dbReference>
<keyword evidence="9 11" id="KW-0472">Membrane</keyword>
<dbReference type="EMBL" id="NHSJ01000073">
    <property type="protein sequence ID" value="PPQ30770.1"/>
    <property type="molecule type" value="Genomic_DNA"/>
</dbReference>
<dbReference type="Proteomes" id="UP000239089">
    <property type="component" value="Unassembled WGS sequence"/>
</dbReference>
<dbReference type="GO" id="GO:0009279">
    <property type="term" value="C:cell outer membrane"/>
    <property type="evidence" value="ECO:0007669"/>
    <property type="project" value="UniProtKB-SubCell"/>
</dbReference>
<dbReference type="InterPro" id="IPR039426">
    <property type="entry name" value="TonB-dep_rcpt-like"/>
</dbReference>
<dbReference type="OrthoDB" id="9760333at2"/>
<feature type="region of interest" description="Disordered" evidence="13">
    <location>
        <begin position="1"/>
        <end position="63"/>
    </location>
</feature>
<name>A0A2S6N832_9HYPH</name>
<feature type="compositionally biased region" description="Basic residues" evidence="13">
    <location>
        <begin position="28"/>
        <end position="37"/>
    </location>
</feature>
<proteinExistence type="inferred from homology"/>
<dbReference type="InterPro" id="IPR036942">
    <property type="entry name" value="Beta-barrel_TonB_sf"/>
</dbReference>
<evidence type="ECO:0000256" key="6">
    <source>
        <dbReference type="ARBA" id="ARBA00023004"/>
    </source>
</evidence>
<gene>
    <name evidence="16" type="ORF">CCR94_11750</name>
</gene>
<dbReference type="Pfam" id="PF00593">
    <property type="entry name" value="TonB_dep_Rec_b-barrel"/>
    <property type="match status" value="1"/>
</dbReference>
<evidence type="ECO:0000256" key="9">
    <source>
        <dbReference type="ARBA" id="ARBA00023136"/>
    </source>
</evidence>
<reference evidence="16 17" key="1">
    <citation type="journal article" date="2018" name="Arch. Microbiol.">
        <title>New insights into the metabolic potential of the phototrophic purple bacterium Rhodopila globiformis DSM 161(T) from its draft genome sequence and evidence for a vanadium-dependent nitrogenase.</title>
        <authorList>
            <person name="Imhoff J.F."/>
            <person name="Rahn T."/>
            <person name="Kunzel S."/>
            <person name="Neulinger S.C."/>
        </authorList>
    </citation>
    <scope>NUCLEOTIDE SEQUENCE [LARGE SCALE GENOMIC DNA]</scope>
    <source>
        <strain evidence="16 17">DSM 16996</strain>
    </source>
</reference>
<dbReference type="PANTHER" id="PTHR32552:SF81">
    <property type="entry name" value="TONB-DEPENDENT OUTER MEMBRANE RECEPTOR"/>
    <property type="match status" value="1"/>
</dbReference>
<evidence type="ECO:0000256" key="4">
    <source>
        <dbReference type="ARBA" id="ARBA00022496"/>
    </source>
</evidence>
<evidence type="ECO:0000256" key="1">
    <source>
        <dbReference type="ARBA" id="ARBA00004571"/>
    </source>
</evidence>
<evidence type="ECO:0000313" key="17">
    <source>
        <dbReference type="Proteomes" id="UP000239089"/>
    </source>
</evidence>
<evidence type="ECO:0000313" key="16">
    <source>
        <dbReference type="EMBL" id="PPQ30770.1"/>
    </source>
</evidence>
<feature type="domain" description="TonB-dependent receptor-like beta-barrel" evidence="14">
    <location>
        <begin position="309"/>
        <end position="737"/>
    </location>
</feature>
<evidence type="ECO:0000259" key="14">
    <source>
        <dbReference type="Pfam" id="PF00593"/>
    </source>
</evidence>
<protein>
    <recommendedName>
        <fullName evidence="18">TonB-dependent receptor</fullName>
    </recommendedName>
</protein>
<evidence type="ECO:0000256" key="11">
    <source>
        <dbReference type="PROSITE-ProRule" id="PRU01360"/>
    </source>
</evidence>
<evidence type="ECO:0000256" key="7">
    <source>
        <dbReference type="ARBA" id="ARBA00023065"/>
    </source>
</evidence>
<evidence type="ECO:0000256" key="2">
    <source>
        <dbReference type="ARBA" id="ARBA00022448"/>
    </source>
</evidence>
<keyword evidence="6" id="KW-0408">Iron</keyword>
<dbReference type="InterPro" id="IPR000531">
    <property type="entry name" value="Beta-barrel_TonB"/>
</dbReference>
<evidence type="ECO:0000256" key="8">
    <source>
        <dbReference type="ARBA" id="ARBA00023077"/>
    </source>
</evidence>